<reference evidence="2 3" key="1">
    <citation type="journal article" date="2023" name="Nucleic Acids Res.">
        <title>The hologenome of Daphnia magna reveals possible DNA methylation and microbiome-mediated evolution of the host genome.</title>
        <authorList>
            <person name="Chaturvedi A."/>
            <person name="Li X."/>
            <person name="Dhandapani V."/>
            <person name="Marshall H."/>
            <person name="Kissane S."/>
            <person name="Cuenca-Cambronero M."/>
            <person name="Asole G."/>
            <person name="Calvet F."/>
            <person name="Ruiz-Romero M."/>
            <person name="Marangio P."/>
            <person name="Guigo R."/>
            <person name="Rago D."/>
            <person name="Mirbahai L."/>
            <person name="Eastwood N."/>
            <person name="Colbourne J.K."/>
            <person name="Zhou J."/>
            <person name="Mallon E."/>
            <person name="Orsini L."/>
        </authorList>
    </citation>
    <scope>NUCLEOTIDE SEQUENCE [LARGE SCALE GENOMIC DNA]</scope>
    <source>
        <strain evidence="2">LRV0_1</strain>
    </source>
</reference>
<proteinExistence type="predicted"/>
<protein>
    <submittedName>
        <fullName evidence="2">Uncharacterized protein</fullName>
    </submittedName>
</protein>
<evidence type="ECO:0000313" key="2">
    <source>
        <dbReference type="EMBL" id="KAK4015700.1"/>
    </source>
</evidence>
<name>A0ABQ9ZSW2_9CRUS</name>
<organism evidence="2 3">
    <name type="scientific">Daphnia magna</name>
    <dbReference type="NCBI Taxonomy" id="35525"/>
    <lineage>
        <taxon>Eukaryota</taxon>
        <taxon>Metazoa</taxon>
        <taxon>Ecdysozoa</taxon>
        <taxon>Arthropoda</taxon>
        <taxon>Crustacea</taxon>
        <taxon>Branchiopoda</taxon>
        <taxon>Diplostraca</taxon>
        <taxon>Cladocera</taxon>
        <taxon>Anomopoda</taxon>
        <taxon>Daphniidae</taxon>
        <taxon>Daphnia</taxon>
    </lineage>
</organism>
<accession>A0ABQ9ZSW2</accession>
<feature type="compositionally biased region" description="Basic and acidic residues" evidence="1">
    <location>
        <begin position="7"/>
        <end position="23"/>
    </location>
</feature>
<gene>
    <name evidence="2" type="ORF">OUZ56_030674</name>
</gene>
<dbReference type="Proteomes" id="UP001234178">
    <property type="component" value="Unassembled WGS sequence"/>
</dbReference>
<evidence type="ECO:0000313" key="3">
    <source>
        <dbReference type="Proteomes" id="UP001234178"/>
    </source>
</evidence>
<dbReference type="EMBL" id="JAOYFB010000005">
    <property type="protein sequence ID" value="KAK4015700.1"/>
    <property type="molecule type" value="Genomic_DNA"/>
</dbReference>
<comment type="caution">
    <text evidence="2">The sequence shown here is derived from an EMBL/GenBank/DDBJ whole genome shotgun (WGS) entry which is preliminary data.</text>
</comment>
<sequence length="75" mass="8660">MEEDDASMERASGRHENKRDTRVKMTRGGMPFEYPEVIWNSTGRDVDDDVSHIPCAPLPLYTYNKEPRSLSKLEC</sequence>
<feature type="region of interest" description="Disordered" evidence="1">
    <location>
        <begin position="1"/>
        <end position="27"/>
    </location>
</feature>
<keyword evidence="3" id="KW-1185">Reference proteome</keyword>
<evidence type="ECO:0000256" key="1">
    <source>
        <dbReference type="SAM" id="MobiDB-lite"/>
    </source>
</evidence>